<keyword evidence="1" id="KW-0472">Membrane</keyword>
<feature type="transmembrane region" description="Helical" evidence="1">
    <location>
        <begin position="37"/>
        <end position="55"/>
    </location>
</feature>
<accession>A0A927W7G8</accession>
<feature type="transmembrane region" description="Helical" evidence="1">
    <location>
        <begin position="236"/>
        <end position="257"/>
    </location>
</feature>
<dbReference type="Pfam" id="PF10882">
    <property type="entry name" value="bPH_5"/>
    <property type="match status" value="1"/>
</dbReference>
<name>A0A927W7G8_9CLOT</name>
<organism evidence="3 4">
    <name type="scientific">Clostridium sulfidigenes</name>
    <dbReference type="NCBI Taxonomy" id="318464"/>
    <lineage>
        <taxon>Bacteria</taxon>
        <taxon>Bacillati</taxon>
        <taxon>Bacillota</taxon>
        <taxon>Clostridia</taxon>
        <taxon>Eubacteriales</taxon>
        <taxon>Clostridiaceae</taxon>
        <taxon>Clostridium</taxon>
    </lineage>
</organism>
<evidence type="ECO:0000259" key="2">
    <source>
        <dbReference type="Pfam" id="PF10882"/>
    </source>
</evidence>
<keyword evidence="1" id="KW-0812">Transmembrane</keyword>
<feature type="domain" description="Bacterial Pleckstrin homology" evidence="2">
    <location>
        <begin position="64"/>
        <end position="162"/>
    </location>
</feature>
<reference evidence="3" key="1">
    <citation type="submission" date="2019-04" db="EMBL/GenBank/DDBJ databases">
        <title>Evolution of Biomass-Degrading Anaerobic Consortia Revealed by Metagenomics.</title>
        <authorList>
            <person name="Peng X."/>
        </authorList>
    </citation>
    <scope>NUCLEOTIDE SEQUENCE</scope>
    <source>
        <strain evidence="3">SIG254</strain>
    </source>
</reference>
<feature type="transmembrane region" description="Helical" evidence="1">
    <location>
        <begin position="269"/>
        <end position="288"/>
    </location>
</feature>
<dbReference type="InterPro" id="IPR027783">
    <property type="entry name" value="Bacterial_PH-related"/>
</dbReference>
<evidence type="ECO:0000256" key="1">
    <source>
        <dbReference type="SAM" id="Phobius"/>
    </source>
</evidence>
<protein>
    <recommendedName>
        <fullName evidence="2">Bacterial Pleckstrin homology domain-containing protein</fullName>
    </recommendedName>
</protein>
<dbReference type="EMBL" id="SVCM01000008">
    <property type="protein sequence ID" value="MBE6058638.1"/>
    <property type="molecule type" value="Genomic_DNA"/>
</dbReference>
<dbReference type="AlphaFoldDB" id="A0A927W7G8"/>
<feature type="transmembrane region" description="Helical" evidence="1">
    <location>
        <begin position="186"/>
        <end position="210"/>
    </location>
</feature>
<gene>
    <name evidence="3" type="ORF">E7215_00470</name>
</gene>
<comment type="caution">
    <text evidence="3">The sequence shown here is derived from an EMBL/GenBank/DDBJ whole genome shotgun (WGS) entry which is preliminary data.</text>
</comment>
<evidence type="ECO:0000313" key="3">
    <source>
        <dbReference type="EMBL" id="MBE6058638.1"/>
    </source>
</evidence>
<feature type="transmembrane region" description="Helical" evidence="1">
    <location>
        <begin position="12"/>
        <end position="31"/>
    </location>
</feature>
<sequence length="295" mass="33791">MNSFNSNKKLEIIPTIFTFVMFNVIGVWSAYVLDSYLMLSLIRVMLVICNIFYLYHIGVWLTVKYEITNSEVRINALGGLKKVILPLSDVECYTMEKGKIRGISLSGISSNKFAIGRIVVKNLGTARMFVTSGSSVIYLKTQDISYAVSPKNSEKFLEILEGLGIEEKTWTKKYNKVSRLHKDKKFMHPLILTSTIILFTTFFPMVLYILNKLPDVMPLVINVSKEAGEVGTDKQFAFAQMFYGLLNMAVMFCMYYAAHFCAKYDRKSAYRYIYISLLVAIVFLYLQMRLILTVI</sequence>
<keyword evidence="1" id="KW-1133">Transmembrane helix</keyword>
<evidence type="ECO:0000313" key="4">
    <source>
        <dbReference type="Proteomes" id="UP000768462"/>
    </source>
</evidence>
<proteinExistence type="predicted"/>
<dbReference type="Proteomes" id="UP000768462">
    <property type="component" value="Unassembled WGS sequence"/>
</dbReference>